<dbReference type="PANTHER" id="PTHR14097:SF7">
    <property type="entry name" value="OXIDOREDUCTASE HTATIP2"/>
    <property type="match status" value="1"/>
</dbReference>
<organism evidence="2 3">
    <name type="scientific">Parerythrobacter lacustris</name>
    <dbReference type="NCBI Taxonomy" id="2969984"/>
    <lineage>
        <taxon>Bacteria</taxon>
        <taxon>Pseudomonadati</taxon>
        <taxon>Pseudomonadota</taxon>
        <taxon>Alphaproteobacteria</taxon>
        <taxon>Sphingomonadales</taxon>
        <taxon>Erythrobacteraceae</taxon>
        <taxon>Parerythrobacter</taxon>
    </lineage>
</organism>
<comment type="caution">
    <text evidence="2">The sequence shown here is derived from an EMBL/GenBank/DDBJ whole genome shotgun (WGS) entry which is preliminary data.</text>
</comment>
<dbReference type="RefSeq" id="WP_257596894.1">
    <property type="nucleotide sequence ID" value="NZ_JANKHH010000007.1"/>
</dbReference>
<gene>
    <name evidence="2" type="ORF">NSO95_13825</name>
</gene>
<dbReference type="InterPro" id="IPR016040">
    <property type="entry name" value="NAD(P)-bd_dom"/>
</dbReference>
<sequence length="235" mass="25318">MSEQVRIALVGATGLVGRAIIEQSVGRADYRLLALARREVPVPTGATMDVVVAEPTAWGEVMGKFRPQVLISALGTTIGKMGGDKDAFRAIDFDLVVDTARAAHEHGVERCVVVSSVNADPRAKMFYPKVKGEAEQALMKIGFKRLDLLRPGLLRGKRADDPRFLEKAAMVVSPLTDLLMQGKYRSLRSISAQDVAQAALVLAHRKANGRFSHEHDALKLAAGELPRLSGAVGEA</sequence>
<dbReference type="EMBL" id="JANKHH010000007">
    <property type="protein sequence ID" value="MCR2835023.1"/>
    <property type="molecule type" value="Genomic_DNA"/>
</dbReference>
<keyword evidence="3" id="KW-1185">Reference proteome</keyword>
<evidence type="ECO:0000313" key="3">
    <source>
        <dbReference type="Proteomes" id="UP001206067"/>
    </source>
</evidence>
<dbReference type="SUPFAM" id="SSF51735">
    <property type="entry name" value="NAD(P)-binding Rossmann-fold domains"/>
    <property type="match status" value="1"/>
</dbReference>
<evidence type="ECO:0000259" key="1">
    <source>
        <dbReference type="Pfam" id="PF13460"/>
    </source>
</evidence>
<dbReference type="Proteomes" id="UP001206067">
    <property type="component" value="Unassembled WGS sequence"/>
</dbReference>
<reference evidence="2 3" key="1">
    <citation type="submission" date="2022-08" db="EMBL/GenBank/DDBJ databases">
        <title>Polyphasic taxonomy analysis of Qipengyuania sp.RS5-5.</title>
        <authorList>
            <person name="Xamxidin M."/>
            <person name="Wu M."/>
        </authorList>
    </citation>
    <scope>NUCLEOTIDE SEQUENCE [LARGE SCALE GENOMIC DNA]</scope>
    <source>
        <strain evidence="2 3">RS5-5</strain>
    </source>
</reference>
<dbReference type="Gene3D" id="3.40.50.720">
    <property type="entry name" value="NAD(P)-binding Rossmann-like Domain"/>
    <property type="match status" value="1"/>
</dbReference>
<protein>
    <submittedName>
        <fullName evidence="2">NAD(P)H-binding protein</fullName>
    </submittedName>
</protein>
<dbReference type="PANTHER" id="PTHR14097">
    <property type="entry name" value="OXIDOREDUCTASE HTATIP2"/>
    <property type="match status" value="1"/>
</dbReference>
<proteinExistence type="predicted"/>
<feature type="domain" description="NAD(P)-binding" evidence="1">
    <location>
        <begin position="11"/>
        <end position="199"/>
    </location>
</feature>
<evidence type="ECO:0000313" key="2">
    <source>
        <dbReference type="EMBL" id="MCR2835023.1"/>
    </source>
</evidence>
<dbReference type="InterPro" id="IPR036291">
    <property type="entry name" value="NAD(P)-bd_dom_sf"/>
</dbReference>
<dbReference type="Pfam" id="PF13460">
    <property type="entry name" value="NAD_binding_10"/>
    <property type="match status" value="1"/>
</dbReference>
<name>A0ABT1XTN6_9SPHN</name>
<accession>A0ABT1XTN6</accession>